<organism evidence="1 2">
    <name type="scientific">Plantactinospora endophytica</name>
    <dbReference type="NCBI Taxonomy" id="673535"/>
    <lineage>
        <taxon>Bacteria</taxon>
        <taxon>Bacillati</taxon>
        <taxon>Actinomycetota</taxon>
        <taxon>Actinomycetes</taxon>
        <taxon>Micromonosporales</taxon>
        <taxon>Micromonosporaceae</taxon>
        <taxon>Plantactinospora</taxon>
    </lineage>
</organism>
<reference evidence="1 2" key="1">
    <citation type="submission" date="2021-01" db="EMBL/GenBank/DDBJ databases">
        <title>Whole genome shotgun sequence of Plantactinospora endophytica NBRC 110450.</title>
        <authorList>
            <person name="Komaki H."/>
            <person name="Tamura T."/>
        </authorList>
    </citation>
    <scope>NUCLEOTIDE SEQUENCE [LARGE SCALE GENOMIC DNA]</scope>
    <source>
        <strain evidence="1 2">NBRC 110450</strain>
    </source>
</reference>
<gene>
    <name evidence="1" type="ORF">Pen02_69770</name>
</gene>
<evidence type="ECO:0000313" key="1">
    <source>
        <dbReference type="EMBL" id="GIG92041.1"/>
    </source>
</evidence>
<dbReference type="EMBL" id="BONW01000041">
    <property type="protein sequence ID" value="GIG92041.1"/>
    <property type="molecule type" value="Genomic_DNA"/>
</dbReference>
<evidence type="ECO:0000313" key="2">
    <source>
        <dbReference type="Proteomes" id="UP000646749"/>
    </source>
</evidence>
<protein>
    <recommendedName>
        <fullName evidence="3">PE domain-containing protein</fullName>
    </recommendedName>
</protein>
<comment type="caution">
    <text evidence="1">The sequence shown here is derived from an EMBL/GenBank/DDBJ whole genome shotgun (WGS) entry which is preliminary data.</text>
</comment>
<name>A0ABQ4ECM7_9ACTN</name>
<accession>A0ABQ4ECM7</accession>
<keyword evidence="2" id="KW-1185">Reference proteome</keyword>
<dbReference type="RefSeq" id="WP_203870389.1">
    <property type="nucleotide sequence ID" value="NZ_BONW01000041.1"/>
</dbReference>
<evidence type="ECO:0008006" key="3">
    <source>
        <dbReference type="Google" id="ProtNLM"/>
    </source>
</evidence>
<dbReference type="Gene3D" id="1.10.287.1060">
    <property type="entry name" value="ESAT-6-like"/>
    <property type="match status" value="1"/>
</dbReference>
<sequence>MSTTEVSPEGLRASADQLAEMVDRTDALLQAFQQRLDAVDSPWGNDELGGVIAEVYQGAHAMVMNCYTSNLDTIDEYVERLDIVAFLFETADQDSKAAARALLDSQGWPQP</sequence>
<dbReference type="Proteomes" id="UP000646749">
    <property type="component" value="Unassembled WGS sequence"/>
</dbReference>
<proteinExistence type="predicted"/>